<dbReference type="Proteomes" id="UP001550628">
    <property type="component" value="Unassembled WGS sequence"/>
</dbReference>
<keyword evidence="1" id="KW-0223">Dioxygenase</keyword>
<gene>
    <name evidence="1" type="ORF">ABZ510_24465</name>
</gene>
<proteinExistence type="predicted"/>
<evidence type="ECO:0000313" key="1">
    <source>
        <dbReference type="EMBL" id="MEU1955007.1"/>
    </source>
</evidence>
<dbReference type="GO" id="GO:0051213">
    <property type="term" value="F:dioxygenase activity"/>
    <property type="evidence" value="ECO:0007669"/>
    <property type="project" value="UniProtKB-KW"/>
</dbReference>
<dbReference type="RefSeq" id="WP_356957738.1">
    <property type="nucleotide sequence ID" value="NZ_JBEYBD010000010.1"/>
</dbReference>
<sequence>MLDDVQVASFIDNGYVHVPDAFPRALAEECRTIIWRDLHASPDDPAGWPTPAAFRPDYTSAPFVSAAATPRLCSAYDALVGPGRWAPRRSLGGFVIRFPGQETAVLDGWHVDASFPGPDSSPTDYLSWRINIHSRNRALLMLFLFSDTGEREAPTRLRAGSHREVARILEPEGDAGLDARELAARADPATAGLPTAHATGRAGDVYLCHPFLVHAGQPNRGSHPRFLAQPNLEPAQPLRITGPGPFSAVETAIRAAIG</sequence>
<dbReference type="EMBL" id="JBEYBF010000019">
    <property type="protein sequence ID" value="MEU1955007.1"/>
    <property type="molecule type" value="Genomic_DNA"/>
</dbReference>
<evidence type="ECO:0000313" key="2">
    <source>
        <dbReference type="Proteomes" id="UP001550628"/>
    </source>
</evidence>
<organism evidence="1 2">
    <name type="scientific">Nocardia rhamnosiphila</name>
    <dbReference type="NCBI Taxonomy" id="426716"/>
    <lineage>
        <taxon>Bacteria</taxon>
        <taxon>Bacillati</taxon>
        <taxon>Actinomycetota</taxon>
        <taxon>Actinomycetes</taxon>
        <taxon>Mycobacteriales</taxon>
        <taxon>Nocardiaceae</taxon>
        <taxon>Nocardia</taxon>
    </lineage>
</organism>
<accession>A0ABV2WVU3</accession>
<dbReference type="Pfam" id="PF05721">
    <property type="entry name" value="PhyH"/>
    <property type="match status" value="1"/>
</dbReference>
<dbReference type="Gene3D" id="2.60.120.620">
    <property type="entry name" value="q2cbj1_9rhob like domain"/>
    <property type="match status" value="1"/>
</dbReference>
<protein>
    <submittedName>
        <fullName evidence="1">Phytanoyl-CoA dioxygenase family protein</fullName>
    </submittedName>
</protein>
<dbReference type="InterPro" id="IPR008775">
    <property type="entry name" value="Phytyl_CoA_dOase-like"/>
</dbReference>
<keyword evidence="1" id="KW-0560">Oxidoreductase</keyword>
<dbReference type="SUPFAM" id="SSF51197">
    <property type="entry name" value="Clavaminate synthase-like"/>
    <property type="match status" value="1"/>
</dbReference>
<keyword evidence="2" id="KW-1185">Reference proteome</keyword>
<reference evidence="1 2" key="1">
    <citation type="submission" date="2024-06" db="EMBL/GenBank/DDBJ databases">
        <title>The Natural Products Discovery Center: Release of the First 8490 Sequenced Strains for Exploring Actinobacteria Biosynthetic Diversity.</title>
        <authorList>
            <person name="Kalkreuter E."/>
            <person name="Kautsar S.A."/>
            <person name="Yang D."/>
            <person name="Bader C.D."/>
            <person name="Teijaro C.N."/>
            <person name="Fluegel L."/>
            <person name="Davis C.M."/>
            <person name="Simpson J.R."/>
            <person name="Lauterbach L."/>
            <person name="Steele A.D."/>
            <person name="Gui C."/>
            <person name="Meng S."/>
            <person name="Li G."/>
            <person name="Viehrig K."/>
            <person name="Ye F."/>
            <person name="Su P."/>
            <person name="Kiefer A.F."/>
            <person name="Nichols A."/>
            <person name="Cepeda A.J."/>
            <person name="Yan W."/>
            <person name="Fan B."/>
            <person name="Jiang Y."/>
            <person name="Adhikari A."/>
            <person name="Zheng C.-J."/>
            <person name="Schuster L."/>
            <person name="Cowan T.M."/>
            <person name="Smanski M.J."/>
            <person name="Chevrette M.G."/>
            <person name="De Carvalho L.P.S."/>
            <person name="Shen B."/>
        </authorList>
    </citation>
    <scope>NUCLEOTIDE SEQUENCE [LARGE SCALE GENOMIC DNA]</scope>
    <source>
        <strain evidence="1 2">NPDC019708</strain>
    </source>
</reference>
<name>A0ABV2WVU3_9NOCA</name>
<comment type="caution">
    <text evidence="1">The sequence shown here is derived from an EMBL/GenBank/DDBJ whole genome shotgun (WGS) entry which is preliminary data.</text>
</comment>